<feature type="transmembrane region" description="Helical" evidence="4">
    <location>
        <begin position="190"/>
        <end position="216"/>
    </location>
</feature>
<keyword evidence="3" id="KW-0902">Two-component regulatory system</keyword>
<reference evidence="6" key="1">
    <citation type="submission" date="2019-09" db="EMBL/GenBank/DDBJ databases">
        <authorList>
            <person name="Teo W.F.A."/>
            <person name="Duangmal K."/>
        </authorList>
    </citation>
    <scope>NUCLEOTIDE SEQUENCE [LARGE SCALE GENOMIC DNA]</scope>
    <source>
        <strain evidence="6">K81G1</strain>
    </source>
</reference>
<gene>
    <name evidence="6" type="ORF">FPZ12_035830</name>
</gene>
<evidence type="ECO:0000256" key="2">
    <source>
        <dbReference type="ARBA" id="ARBA00022777"/>
    </source>
</evidence>
<dbReference type="PANTHER" id="PTHR24421">
    <property type="entry name" value="NITRATE/NITRITE SENSOR PROTEIN NARX-RELATED"/>
    <property type="match status" value="1"/>
</dbReference>
<dbReference type="AlphaFoldDB" id="A0A5N0UVP8"/>
<dbReference type="SUPFAM" id="SSF55874">
    <property type="entry name" value="ATPase domain of HSP90 chaperone/DNA topoisomerase II/histidine kinase"/>
    <property type="match status" value="1"/>
</dbReference>
<dbReference type="InterPro" id="IPR003594">
    <property type="entry name" value="HATPase_dom"/>
</dbReference>
<organism evidence="6 7">
    <name type="scientific">Amycolatopsis acidicola</name>
    <dbReference type="NCBI Taxonomy" id="2596893"/>
    <lineage>
        <taxon>Bacteria</taxon>
        <taxon>Bacillati</taxon>
        <taxon>Actinomycetota</taxon>
        <taxon>Actinomycetes</taxon>
        <taxon>Pseudonocardiales</taxon>
        <taxon>Pseudonocardiaceae</taxon>
        <taxon>Amycolatopsis</taxon>
    </lineage>
</organism>
<keyword evidence="2" id="KW-0418">Kinase</keyword>
<dbReference type="OrthoDB" id="3534981at2"/>
<keyword evidence="6" id="KW-0547">Nucleotide-binding</keyword>
<evidence type="ECO:0000313" key="7">
    <source>
        <dbReference type="Proteomes" id="UP000319769"/>
    </source>
</evidence>
<feature type="domain" description="Histidine kinase/HSP90-like ATPase" evidence="5">
    <location>
        <begin position="321"/>
        <end position="407"/>
    </location>
</feature>
<feature type="transmembrane region" description="Helical" evidence="4">
    <location>
        <begin position="67"/>
        <end position="88"/>
    </location>
</feature>
<name>A0A5N0UVP8_9PSEU</name>
<feature type="transmembrane region" description="Helical" evidence="4">
    <location>
        <begin position="39"/>
        <end position="61"/>
    </location>
</feature>
<dbReference type="GO" id="GO:0000160">
    <property type="term" value="P:phosphorelay signal transduction system"/>
    <property type="evidence" value="ECO:0007669"/>
    <property type="project" value="UniProtKB-KW"/>
</dbReference>
<keyword evidence="4" id="KW-0812">Transmembrane</keyword>
<feature type="transmembrane region" description="Helical" evidence="4">
    <location>
        <begin position="151"/>
        <end position="170"/>
    </location>
</feature>
<dbReference type="PANTHER" id="PTHR24421:SF61">
    <property type="entry name" value="OXYGEN SENSOR HISTIDINE KINASE NREB"/>
    <property type="match status" value="1"/>
</dbReference>
<dbReference type="InterPro" id="IPR036890">
    <property type="entry name" value="HATPase_C_sf"/>
</dbReference>
<feature type="transmembrane region" description="Helical" evidence="4">
    <location>
        <begin position="124"/>
        <end position="144"/>
    </location>
</feature>
<dbReference type="GO" id="GO:0016301">
    <property type="term" value="F:kinase activity"/>
    <property type="evidence" value="ECO:0007669"/>
    <property type="project" value="UniProtKB-KW"/>
</dbReference>
<feature type="transmembrane region" description="Helical" evidence="4">
    <location>
        <begin position="100"/>
        <end position="118"/>
    </location>
</feature>
<dbReference type="Proteomes" id="UP000319769">
    <property type="component" value="Unassembled WGS sequence"/>
</dbReference>
<comment type="caution">
    <text evidence="6">The sequence shown here is derived from an EMBL/GenBank/DDBJ whole genome shotgun (WGS) entry which is preliminary data.</text>
</comment>
<evidence type="ECO:0000256" key="1">
    <source>
        <dbReference type="ARBA" id="ARBA00022679"/>
    </source>
</evidence>
<keyword evidence="1" id="KW-0808">Transferase</keyword>
<dbReference type="GO" id="GO:0005524">
    <property type="term" value="F:ATP binding"/>
    <property type="evidence" value="ECO:0007669"/>
    <property type="project" value="UniProtKB-KW"/>
</dbReference>
<evidence type="ECO:0000256" key="3">
    <source>
        <dbReference type="ARBA" id="ARBA00023012"/>
    </source>
</evidence>
<keyword evidence="4" id="KW-0472">Membrane</keyword>
<keyword evidence="6" id="KW-0067">ATP-binding</keyword>
<dbReference type="EMBL" id="VMNW02000082">
    <property type="protein sequence ID" value="KAA9152925.1"/>
    <property type="molecule type" value="Genomic_DNA"/>
</dbReference>
<keyword evidence="7" id="KW-1185">Reference proteome</keyword>
<evidence type="ECO:0000256" key="4">
    <source>
        <dbReference type="SAM" id="Phobius"/>
    </source>
</evidence>
<dbReference type="Gene3D" id="3.30.565.10">
    <property type="entry name" value="Histidine kinase-like ATPase, C-terminal domain"/>
    <property type="match status" value="1"/>
</dbReference>
<dbReference type="Pfam" id="PF02518">
    <property type="entry name" value="HATPase_c"/>
    <property type="match status" value="1"/>
</dbReference>
<sequence>MPAQVDDEEPVPALRRMGAMAASEVDEPRDPLMIRATRYAVLLPLAYRIFLLPVVWLSMVIGSGAAAVPTVLAWVGFAGNIASVVWVLRVPDQRGRVTKLLLYADIVYALVATVLVGDAVPAELFWPGSWIGVVYLTGTVALWTMSRGVGAGLFVALLGFAAQCLAVWLAPLPDSGAHEAAGLVRNGGLLLVAAVTGIGSLVLLGLATRLALAIGLRLGHDAERVRTERALHDTVLQALEAIALSSDADAADPRDQLVRVRQAARGQANELRRVLRESVAPDGLAAELASIATEMARDGLRAELSLSDIGDDRLSDVRRVAVRDAAREALRNTIKHAGTHEVVLRMEELDGGVAVITRDHGVGYDEDERPAGFGVSESMRARLAEVGGWCRIESRPGRGTRVTLWVPR</sequence>
<protein>
    <submittedName>
        <fullName evidence="6">ATP-binding protein</fullName>
    </submittedName>
</protein>
<evidence type="ECO:0000259" key="5">
    <source>
        <dbReference type="Pfam" id="PF02518"/>
    </source>
</evidence>
<dbReference type="InterPro" id="IPR050482">
    <property type="entry name" value="Sensor_HK_TwoCompSys"/>
</dbReference>
<dbReference type="CDD" id="cd16917">
    <property type="entry name" value="HATPase_UhpB-NarQ-NarX-like"/>
    <property type="match status" value="1"/>
</dbReference>
<accession>A0A5N0UVP8</accession>
<proteinExistence type="predicted"/>
<evidence type="ECO:0000313" key="6">
    <source>
        <dbReference type="EMBL" id="KAA9152925.1"/>
    </source>
</evidence>
<keyword evidence="4" id="KW-1133">Transmembrane helix</keyword>